<evidence type="ECO:0000313" key="3">
    <source>
        <dbReference type="Proteomes" id="UP000321386"/>
    </source>
</evidence>
<accession>A0A510US77</accession>
<dbReference type="OrthoDB" id="3213322at2"/>
<proteinExistence type="predicted"/>
<comment type="caution">
    <text evidence="2">The sequence shown here is derived from an EMBL/GenBank/DDBJ whole genome shotgun (WGS) entry which is preliminary data.</text>
</comment>
<dbReference type="InterPro" id="IPR006016">
    <property type="entry name" value="UspA"/>
</dbReference>
<dbReference type="Proteomes" id="UP000321386">
    <property type="component" value="Unassembled WGS sequence"/>
</dbReference>
<gene>
    <name evidence="2" type="ORF">CPE01_12260</name>
</gene>
<feature type="domain" description="UspA" evidence="1">
    <location>
        <begin position="31"/>
        <end position="183"/>
    </location>
</feature>
<protein>
    <recommendedName>
        <fullName evidence="1">UspA domain-containing protein</fullName>
    </recommendedName>
</protein>
<organism evidence="2 3">
    <name type="scientific">Cellulomonas persica</name>
    <dbReference type="NCBI Taxonomy" id="76861"/>
    <lineage>
        <taxon>Bacteria</taxon>
        <taxon>Bacillati</taxon>
        <taxon>Actinomycetota</taxon>
        <taxon>Actinomycetes</taxon>
        <taxon>Micrococcales</taxon>
        <taxon>Cellulomonadaceae</taxon>
        <taxon>Cellulomonas</taxon>
    </lineage>
</organism>
<dbReference type="Gene3D" id="3.40.50.620">
    <property type="entry name" value="HUPs"/>
    <property type="match status" value="1"/>
</dbReference>
<dbReference type="Pfam" id="PF00582">
    <property type="entry name" value="Usp"/>
    <property type="match status" value="1"/>
</dbReference>
<dbReference type="InterPro" id="IPR014729">
    <property type="entry name" value="Rossmann-like_a/b/a_fold"/>
</dbReference>
<keyword evidence="3" id="KW-1185">Reference proteome</keyword>
<dbReference type="SUPFAM" id="SSF52402">
    <property type="entry name" value="Adenine nucleotide alpha hydrolases-like"/>
    <property type="match status" value="1"/>
</dbReference>
<name>A0A510US77_9CELL</name>
<evidence type="ECO:0000259" key="1">
    <source>
        <dbReference type="Pfam" id="PF00582"/>
    </source>
</evidence>
<dbReference type="EMBL" id="BJUA01000005">
    <property type="protein sequence ID" value="GEK17493.1"/>
    <property type="molecule type" value="Genomic_DNA"/>
</dbReference>
<dbReference type="RefSeq" id="WP_146805771.1">
    <property type="nucleotide sequence ID" value="NZ_BJUA01000005.1"/>
</dbReference>
<dbReference type="AlphaFoldDB" id="A0A510US77"/>
<sequence length="196" mass="20548">MTRAAPQPAVTRIVEPAGHALVVGVVPGQPELVVRTAARWAAAVGGALHLAYVDTARYVVEEHPDGSVRHAAVDPDGADDAWRSVDADLRAWAERLLGPAASSTIPAAAASATSAPDRVPWTCHYLAGRPDRALTHLARAVDAAAIVVGTRAPGTGAKLRELVEGSVAVHLAHHQHRPVLTVPLDVVDWSATRSPW</sequence>
<reference evidence="2 3" key="1">
    <citation type="submission" date="2019-07" db="EMBL/GenBank/DDBJ databases">
        <title>Whole genome shotgun sequence of Cellulomonas persica NBRC 101101.</title>
        <authorList>
            <person name="Hosoyama A."/>
            <person name="Uohara A."/>
            <person name="Ohji S."/>
            <person name="Ichikawa N."/>
        </authorList>
    </citation>
    <scope>NUCLEOTIDE SEQUENCE [LARGE SCALE GENOMIC DNA]</scope>
    <source>
        <strain evidence="2 3">NBRC 101101</strain>
    </source>
</reference>
<evidence type="ECO:0000313" key="2">
    <source>
        <dbReference type="EMBL" id="GEK17493.1"/>
    </source>
</evidence>